<comment type="function">
    <text evidence="9">Facilitates transcription termination by a mechanism that involves Rho binding to the nascent RNA, activation of Rho's RNA-dependent ATPase activity, and release of the mRNA from the DNA template.</text>
</comment>
<feature type="compositionally biased region" description="Basic residues" evidence="12">
    <location>
        <begin position="267"/>
        <end position="280"/>
    </location>
</feature>
<evidence type="ECO:0000256" key="4">
    <source>
        <dbReference type="ARBA" id="ARBA00022806"/>
    </source>
</evidence>
<dbReference type="HAMAP" id="MF_01884">
    <property type="entry name" value="Rho"/>
    <property type="match status" value="1"/>
</dbReference>
<dbReference type="InterPro" id="IPR004665">
    <property type="entry name" value="Term_rho"/>
</dbReference>
<keyword evidence="5 9" id="KW-0067">ATP-binding</keyword>
<comment type="similarity">
    <text evidence="9 11">Belongs to the Rho family.</text>
</comment>
<evidence type="ECO:0000313" key="15">
    <source>
        <dbReference type="Proteomes" id="UP001550603"/>
    </source>
</evidence>
<comment type="caution">
    <text evidence="14">The sequence shown here is derived from an EMBL/GenBank/DDBJ whole genome shotgun (WGS) entry which is preliminary data.</text>
</comment>
<dbReference type="InterPro" id="IPR012340">
    <property type="entry name" value="NA-bd_OB-fold"/>
</dbReference>
<name>A0ABV2XXA8_9ACTN</name>
<dbReference type="InterPro" id="IPR041703">
    <property type="entry name" value="Rho_factor_ATP-bd"/>
</dbReference>
<evidence type="ECO:0000256" key="2">
    <source>
        <dbReference type="ARBA" id="ARBA00022741"/>
    </source>
</evidence>
<dbReference type="InterPro" id="IPR036269">
    <property type="entry name" value="Rho_N_sf"/>
</dbReference>
<keyword evidence="8 9" id="KW-0804">Transcription</keyword>
<feature type="compositionally biased region" description="Low complexity" evidence="12">
    <location>
        <begin position="16"/>
        <end position="31"/>
    </location>
</feature>
<evidence type="ECO:0000256" key="6">
    <source>
        <dbReference type="ARBA" id="ARBA00022884"/>
    </source>
</evidence>
<keyword evidence="15" id="KW-1185">Reference proteome</keyword>
<dbReference type="SUPFAM" id="SSF52540">
    <property type="entry name" value="P-loop containing nucleoside triphosphate hydrolases"/>
    <property type="match status" value="1"/>
</dbReference>
<proteinExistence type="inferred from homology"/>
<dbReference type="InterPro" id="IPR011112">
    <property type="entry name" value="Rho-like_N"/>
</dbReference>
<evidence type="ECO:0000256" key="7">
    <source>
        <dbReference type="ARBA" id="ARBA00023015"/>
    </source>
</evidence>
<dbReference type="CDD" id="cd04459">
    <property type="entry name" value="Rho_CSD"/>
    <property type="match status" value="1"/>
</dbReference>
<evidence type="ECO:0000256" key="11">
    <source>
        <dbReference type="PROSITE-ProRule" id="PRU01203"/>
    </source>
</evidence>
<evidence type="ECO:0000256" key="8">
    <source>
        <dbReference type="ARBA" id="ARBA00023163"/>
    </source>
</evidence>
<keyword evidence="2 9" id="KW-0547">Nucleotide-binding</keyword>
<dbReference type="CDD" id="cd01128">
    <property type="entry name" value="rho_factor_C"/>
    <property type="match status" value="1"/>
</dbReference>
<dbReference type="SMART" id="SM00382">
    <property type="entry name" value="AAA"/>
    <property type="match status" value="1"/>
</dbReference>
<dbReference type="EC" id="3.6.4.-" evidence="9 10"/>
<dbReference type="RefSeq" id="WP_037765443.1">
    <property type="nucleotide sequence ID" value="NZ_JBEYBN010000027.1"/>
</dbReference>
<dbReference type="PANTHER" id="PTHR46425:SF1">
    <property type="entry name" value="TRANSCRIPTION TERMINATION FACTOR RHO"/>
    <property type="match status" value="1"/>
</dbReference>
<dbReference type="PROSITE" id="PS51856">
    <property type="entry name" value="RHO_RNA_BD"/>
    <property type="match status" value="1"/>
</dbReference>
<feature type="region of interest" description="Disordered" evidence="12">
    <location>
        <begin position="75"/>
        <end position="286"/>
    </location>
</feature>
<feature type="domain" description="Rho RNA-BD" evidence="13">
    <location>
        <begin position="296"/>
        <end position="371"/>
    </location>
</feature>
<dbReference type="SUPFAM" id="SSF50249">
    <property type="entry name" value="Nucleic acid-binding proteins"/>
    <property type="match status" value="1"/>
</dbReference>
<accession>A0ABV2XXA8</accession>
<evidence type="ECO:0000256" key="9">
    <source>
        <dbReference type="HAMAP-Rule" id="MF_01884"/>
    </source>
</evidence>
<dbReference type="SUPFAM" id="SSF68912">
    <property type="entry name" value="Rho N-terminal domain-like"/>
    <property type="match status" value="1"/>
</dbReference>
<dbReference type="NCBIfam" id="TIGR00767">
    <property type="entry name" value="rho"/>
    <property type="match status" value="1"/>
</dbReference>
<feature type="compositionally biased region" description="Low complexity" evidence="12">
    <location>
        <begin position="75"/>
        <end position="88"/>
    </location>
</feature>
<dbReference type="InterPro" id="IPR003593">
    <property type="entry name" value="AAA+_ATPase"/>
</dbReference>
<dbReference type="Pfam" id="PF00006">
    <property type="entry name" value="ATP-synt_ab"/>
    <property type="match status" value="1"/>
</dbReference>
<evidence type="ECO:0000256" key="3">
    <source>
        <dbReference type="ARBA" id="ARBA00022801"/>
    </source>
</evidence>
<feature type="binding site" evidence="9">
    <location>
        <begin position="426"/>
        <end position="431"/>
    </location>
    <ligand>
        <name>ATP</name>
        <dbReference type="ChEBI" id="CHEBI:30616"/>
    </ligand>
</feature>
<dbReference type="Proteomes" id="UP001550603">
    <property type="component" value="Unassembled WGS sequence"/>
</dbReference>
<evidence type="ECO:0000256" key="1">
    <source>
        <dbReference type="ARBA" id="ARBA00022472"/>
    </source>
</evidence>
<dbReference type="PANTHER" id="PTHR46425">
    <property type="entry name" value="TRANSCRIPTION TERMINATION FACTOR RHO"/>
    <property type="match status" value="1"/>
</dbReference>
<keyword evidence="3 9" id="KW-0378">Hydrolase</keyword>
<dbReference type="InterPro" id="IPR011129">
    <property type="entry name" value="CSD"/>
</dbReference>
<feature type="compositionally biased region" description="Basic and acidic residues" evidence="12">
    <location>
        <begin position="198"/>
        <end position="232"/>
    </location>
</feature>
<dbReference type="NCBIfam" id="NF006886">
    <property type="entry name" value="PRK09376.1"/>
    <property type="match status" value="1"/>
</dbReference>
<keyword evidence="6 9" id="KW-0694">RNA-binding</keyword>
<dbReference type="EMBL" id="JBEYBN010000027">
    <property type="protein sequence ID" value="MEU2268654.1"/>
    <property type="molecule type" value="Genomic_DNA"/>
</dbReference>
<dbReference type="Gene3D" id="2.40.50.140">
    <property type="entry name" value="Nucleic acid-binding proteins"/>
    <property type="match status" value="1"/>
</dbReference>
<comment type="subunit">
    <text evidence="9">Homohexamer. The homohexamer assembles into an open ring structure.</text>
</comment>
<keyword evidence="1 9" id="KW-0806">Transcription termination</keyword>
<comment type="caution">
    <text evidence="9">Lacks conserved residue(s) required for the propagation of feature annotation.</text>
</comment>
<evidence type="ECO:0000256" key="10">
    <source>
        <dbReference type="NCBIfam" id="TIGR00767"/>
    </source>
</evidence>
<feature type="binding site" evidence="9">
    <location>
        <position position="457"/>
    </location>
    <ligand>
        <name>ATP</name>
        <dbReference type="ChEBI" id="CHEBI:30616"/>
    </ligand>
</feature>
<evidence type="ECO:0000256" key="12">
    <source>
        <dbReference type="SAM" id="MobiDB-lite"/>
    </source>
</evidence>
<sequence>MSDTTDLMGARVEETAAAPATDASAPATGAGSRRRRGTGLEGMVLAELQQVASGLGIRGTARMRKSQLIEVIKEAQASGGAAPAAKADAPAETKPKRRATSRARTGDNADKAEKAETKADAKEAPEAPAEKADKAVAQQQIEIPGQPASDDAPSERRRRRATAEAGAPASAPETVAAEAKSEPKGETPAQQQSQGNEAKSDGDGGEGRRRDRRERGRDRDRDRDRRGGKGDDQQGGGQRGQQQNQQGGGGRQDRGQQDDDDFEGGRRGRRGRYRDRRGRRGRDDVQEPQIAEDDVLIPVAGILDILDNYAFIRTSGYLPGPNDVYVSLAQVRKNGLRKGDHITGAVRQPKEGERREKFNALVRLDSVNGMAPEHGRGRPEFNKLTPLYPQDRLRLETDPGVLTTRIIDLVSPIGKGQRGLIVAPPKTGKTMIMQAIANAITHNNPECHLMVVLVDERPEEVTDMQRSVKGEVISSTFDRPAEDHTTVAELAIERAKRLVELGHDVVVLLDSITRLGRAYNLAAPASGRILSGGVDSTALYPPKRFFGAARNIEDGGSLTILATALVDTGSRMDEVIFEEFKGTGNMELKLDRKLADKRIFPAVDVDASGTRKEEILLGAEELNIVWKLRRVLHALDQQQAIELLLDKMKQTKSNVEFLMQIQKTTPTPGNGD</sequence>
<feature type="region of interest" description="Disordered" evidence="12">
    <location>
        <begin position="1"/>
        <end position="38"/>
    </location>
</feature>
<feature type="compositionally biased region" description="Basic and acidic residues" evidence="12">
    <location>
        <begin position="104"/>
        <end position="134"/>
    </location>
</feature>
<dbReference type="SMART" id="SM00959">
    <property type="entry name" value="Rho_N"/>
    <property type="match status" value="1"/>
</dbReference>
<dbReference type="InterPro" id="IPR000194">
    <property type="entry name" value="ATPase_F1/V1/A1_a/bsu_nucl-bd"/>
</dbReference>
<dbReference type="Pfam" id="PF07498">
    <property type="entry name" value="Rho_N"/>
    <property type="match status" value="1"/>
</dbReference>
<keyword evidence="4 9" id="KW-0347">Helicase</keyword>
<feature type="compositionally biased region" description="Low complexity" evidence="12">
    <location>
        <begin position="163"/>
        <end position="174"/>
    </location>
</feature>
<dbReference type="SMART" id="SM00357">
    <property type="entry name" value="CSP"/>
    <property type="match status" value="1"/>
</dbReference>
<organism evidence="14 15">
    <name type="scientific">Streptomyces olindensis</name>
    <dbReference type="NCBI Taxonomy" id="358823"/>
    <lineage>
        <taxon>Bacteria</taxon>
        <taxon>Bacillati</taxon>
        <taxon>Actinomycetota</taxon>
        <taxon>Actinomycetes</taxon>
        <taxon>Kitasatosporales</taxon>
        <taxon>Streptomycetaceae</taxon>
        <taxon>Streptomyces</taxon>
    </lineage>
</organism>
<evidence type="ECO:0000259" key="13">
    <source>
        <dbReference type="PROSITE" id="PS51856"/>
    </source>
</evidence>
<evidence type="ECO:0000313" key="14">
    <source>
        <dbReference type="EMBL" id="MEU2268654.1"/>
    </source>
</evidence>
<dbReference type="Gene3D" id="3.40.50.300">
    <property type="entry name" value="P-loop containing nucleotide triphosphate hydrolases"/>
    <property type="match status" value="1"/>
</dbReference>
<gene>
    <name evidence="9 14" type="primary">rho</name>
    <name evidence="14" type="ORF">ABZ568_20070</name>
</gene>
<dbReference type="Pfam" id="PF07497">
    <property type="entry name" value="Rho_RNA_bind"/>
    <property type="match status" value="1"/>
</dbReference>
<feature type="compositionally biased region" description="Polar residues" evidence="12">
    <location>
        <begin position="188"/>
        <end position="197"/>
    </location>
</feature>
<keyword evidence="7 9" id="KW-0805">Transcription regulation</keyword>
<reference evidence="14 15" key="1">
    <citation type="submission" date="2024-06" db="EMBL/GenBank/DDBJ databases">
        <title>The Natural Products Discovery Center: Release of the First 8490 Sequenced Strains for Exploring Actinobacteria Biosynthetic Diversity.</title>
        <authorList>
            <person name="Kalkreuter E."/>
            <person name="Kautsar S.A."/>
            <person name="Yang D."/>
            <person name="Bader C.D."/>
            <person name="Teijaro C.N."/>
            <person name="Fluegel L."/>
            <person name="Davis C.M."/>
            <person name="Simpson J.R."/>
            <person name="Lauterbach L."/>
            <person name="Steele A.D."/>
            <person name="Gui C."/>
            <person name="Meng S."/>
            <person name="Li G."/>
            <person name="Viehrig K."/>
            <person name="Ye F."/>
            <person name="Su P."/>
            <person name="Kiefer A.F."/>
            <person name="Nichols A."/>
            <person name="Cepeda A.J."/>
            <person name="Yan W."/>
            <person name="Fan B."/>
            <person name="Jiang Y."/>
            <person name="Adhikari A."/>
            <person name="Zheng C.-J."/>
            <person name="Schuster L."/>
            <person name="Cowan T.M."/>
            <person name="Smanski M.J."/>
            <person name="Chevrette M.G."/>
            <person name="De Carvalho L.P.S."/>
            <person name="Shen B."/>
        </authorList>
    </citation>
    <scope>NUCLEOTIDE SEQUENCE [LARGE SCALE GENOMIC DNA]</scope>
    <source>
        <strain evidence="14 15">NPDC019583</strain>
    </source>
</reference>
<feature type="binding site" evidence="9">
    <location>
        <begin position="414"/>
        <end position="419"/>
    </location>
    <ligand>
        <name>ATP</name>
        <dbReference type="ChEBI" id="CHEBI:30616"/>
    </ligand>
</feature>
<protein>
    <recommendedName>
        <fullName evidence="9 10">Transcription termination factor Rho</fullName>
        <ecNumber evidence="9 10">3.6.4.-</ecNumber>
    </recommendedName>
    <alternativeName>
        <fullName evidence="9">ATP-dependent helicase Rho</fullName>
    </alternativeName>
</protein>
<dbReference type="InterPro" id="IPR027417">
    <property type="entry name" value="P-loop_NTPase"/>
</dbReference>
<dbReference type="InterPro" id="IPR011113">
    <property type="entry name" value="Rho_RNA-bd"/>
</dbReference>
<evidence type="ECO:0000256" key="5">
    <source>
        <dbReference type="ARBA" id="ARBA00022840"/>
    </source>
</evidence>